<keyword evidence="1" id="KW-0862">Zinc</keyword>
<dbReference type="GO" id="GO:0008270">
    <property type="term" value="F:zinc ion binding"/>
    <property type="evidence" value="ECO:0007669"/>
    <property type="project" value="UniProtKB-KW"/>
</dbReference>
<dbReference type="Pfam" id="PF00098">
    <property type="entry name" value="zf-CCHC"/>
    <property type="match status" value="2"/>
</dbReference>
<name>A0A4W5MEM0_9TELE</name>
<feature type="compositionally biased region" description="Basic and acidic residues" evidence="2">
    <location>
        <begin position="10"/>
        <end position="27"/>
    </location>
</feature>
<evidence type="ECO:0000313" key="4">
    <source>
        <dbReference type="Ensembl" id="ENSHHUP00000036283.1"/>
    </source>
</evidence>
<protein>
    <recommendedName>
        <fullName evidence="3">CCHC-type domain-containing protein</fullName>
    </recommendedName>
</protein>
<feature type="region of interest" description="Disordered" evidence="2">
    <location>
        <begin position="1"/>
        <end position="27"/>
    </location>
</feature>
<dbReference type="SMART" id="SM00343">
    <property type="entry name" value="ZnF_C2HC"/>
    <property type="match status" value="2"/>
</dbReference>
<evidence type="ECO:0000313" key="5">
    <source>
        <dbReference type="Proteomes" id="UP000314982"/>
    </source>
</evidence>
<reference evidence="5" key="1">
    <citation type="submission" date="2018-06" db="EMBL/GenBank/DDBJ databases">
        <title>Genome assembly of Danube salmon.</title>
        <authorList>
            <person name="Macqueen D.J."/>
            <person name="Gundappa M.K."/>
        </authorList>
    </citation>
    <scope>NUCLEOTIDE SEQUENCE [LARGE SCALE GENOMIC DNA]</scope>
</reference>
<dbReference type="GeneTree" id="ENSGT01100000263588"/>
<feature type="region of interest" description="Disordered" evidence="2">
    <location>
        <begin position="256"/>
        <end position="308"/>
    </location>
</feature>
<organism evidence="4 5">
    <name type="scientific">Hucho hucho</name>
    <name type="common">huchen</name>
    <dbReference type="NCBI Taxonomy" id="62062"/>
    <lineage>
        <taxon>Eukaryota</taxon>
        <taxon>Metazoa</taxon>
        <taxon>Chordata</taxon>
        <taxon>Craniata</taxon>
        <taxon>Vertebrata</taxon>
        <taxon>Euteleostomi</taxon>
        <taxon>Actinopterygii</taxon>
        <taxon>Neopterygii</taxon>
        <taxon>Teleostei</taxon>
        <taxon>Protacanthopterygii</taxon>
        <taxon>Salmoniformes</taxon>
        <taxon>Salmonidae</taxon>
        <taxon>Salmoninae</taxon>
        <taxon>Hucho</taxon>
    </lineage>
</organism>
<evidence type="ECO:0000259" key="3">
    <source>
        <dbReference type="PROSITE" id="PS50158"/>
    </source>
</evidence>
<feature type="domain" description="CCHC-type" evidence="3">
    <location>
        <begin position="210"/>
        <end position="224"/>
    </location>
</feature>
<dbReference type="Ensembl" id="ENSHHUT00000037728.1">
    <property type="protein sequence ID" value="ENSHHUP00000036283.1"/>
    <property type="gene ID" value="ENSHHUG00000022793.1"/>
</dbReference>
<dbReference type="InterPro" id="IPR036875">
    <property type="entry name" value="Znf_CCHC_sf"/>
</dbReference>
<reference evidence="4" key="3">
    <citation type="submission" date="2025-09" db="UniProtKB">
        <authorList>
            <consortium name="Ensembl"/>
        </authorList>
    </citation>
    <scope>IDENTIFICATION</scope>
</reference>
<proteinExistence type="predicted"/>
<evidence type="ECO:0000256" key="2">
    <source>
        <dbReference type="SAM" id="MobiDB-lite"/>
    </source>
</evidence>
<feature type="domain" description="CCHC-type" evidence="3">
    <location>
        <begin position="193"/>
        <end position="208"/>
    </location>
</feature>
<dbReference type="STRING" id="62062.ENSHHUP00000036283"/>
<dbReference type="GO" id="GO:0003676">
    <property type="term" value="F:nucleic acid binding"/>
    <property type="evidence" value="ECO:0007669"/>
    <property type="project" value="InterPro"/>
</dbReference>
<evidence type="ECO:0000256" key="1">
    <source>
        <dbReference type="PROSITE-ProRule" id="PRU00047"/>
    </source>
</evidence>
<dbReference type="SUPFAM" id="SSF57756">
    <property type="entry name" value="Retrovirus zinc finger-like domains"/>
    <property type="match status" value="1"/>
</dbReference>
<keyword evidence="1" id="KW-0863">Zinc-finger</keyword>
<accession>A0A4W5MEM0</accession>
<dbReference type="PROSITE" id="PS50158">
    <property type="entry name" value="ZF_CCHC"/>
    <property type="match status" value="2"/>
</dbReference>
<sequence>MTDNMATKNGMDKDNENAQRKKHGDERGMKYGKELTVAVELMGEDKVTTMELLRSIKDVCGEVVGCRVKGERKYEITMRDGKGKERLMDGFMIKDTKIMARDMTTNELIVSFMNLPVYIEDSAILDKLNSWGVAAVSDIRRRVWPGTEIVDGTRYCKVKFTDTVQSLPYSTKFETLEGGEYFRVIHNKQVRVCRLCIQPGHIVKDCPEFKCFKCGQQGHYARECTGRKEREVCGGCQMRANECNCGEVLDVEESQEMFGEEGVSQREEEEDGEDVVKSGEEERGRGEKLERKTDDIGSSMDSEIRRGS</sequence>
<keyword evidence="1" id="KW-0479">Metal-binding</keyword>
<feature type="compositionally biased region" description="Basic and acidic residues" evidence="2">
    <location>
        <begin position="274"/>
        <end position="295"/>
    </location>
</feature>
<keyword evidence="5" id="KW-1185">Reference proteome</keyword>
<reference evidence="4" key="2">
    <citation type="submission" date="2025-08" db="UniProtKB">
        <authorList>
            <consortium name="Ensembl"/>
        </authorList>
    </citation>
    <scope>IDENTIFICATION</scope>
</reference>
<dbReference type="Proteomes" id="UP000314982">
    <property type="component" value="Unassembled WGS sequence"/>
</dbReference>
<dbReference type="AlphaFoldDB" id="A0A4W5MEM0"/>
<dbReference type="Gene3D" id="4.10.60.10">
    <property type="entry name" value="Zinc finger, CCHC-type"/>
    <property type="match status" value="1"/>
</dbReference>
<dbReference type="InterPro" id="IPR001878">
    <property type="entry name" value="Znf_CCHC"/>
</dbReference>